<dbReference type="AlphaFoldDB" id="A0A9W7W1U9"/>
<reference evidence="3 4" key="1">
    <citation type="journal article" date="2018" name="IMA Fungus">
        <title>IMA Genome-F 10: Nine draft genome sequences of Claviceps purpurea s.lat., including C. arundinis, C. humidiphila, and C. cf. spartinae, pseudomolecules for the pitch canker pathogen Fusarium circinatum, draft genome of Davidsoniella eucalypti, Grosmannia galeiformis, Quambalaria eucalypti, and Teratosphaeria destructans.</title>
        <authorList>
            <person name="Wingfield B.D."/>
            <person name="Liu M."/>
            <person name="Nguyen H.D."/>
            <person name="Lane F.A."/>
            <person name="Morgan S.W."/>
            <person name="De Vos L."/>
            <person name="Wilken P.M."/>
            <person name="Duong T.A."/>
            <person name="Aylward J."/>
            <person name="Coetzee M.P."/>
            <person name="Dadej K."/>
            <person name="De Beer Z.W."/>
            <person name="Findlay W."/>
            <person name="Havenga M."/>
            <person name="Kolarik M."/>
            <person name="Menzies J.G."/>
            <person name="Naidoo K."/>
            <person name="Pochopski O."/>
            <person name="Shoukouhi P."/>
            <person name="Santana Q.C."/>
            <person name="Seifert K.A."/>
            <person name="Soal N."/>
            <person name="Steenkamp E.T."/>
            <person name="Tatham C.T."/>
            <person name="van der Nest M.A."/>
            <person name="Wingfield M.J."/>
        </authorList>
    </citation>
    <scope>NUCLEOTIDE SEQUENCE [LARGE SCALE GENOMIC DNA]</scope>
    <source>
        <strain evidence="3">CMW44962</strain>
    </source>
</reference>
<reference evidence="3 4" key="2">
    <citation type="journal article" date="2021" name="Curr. Genet.">
        <title>Genetic response to nitrogen starvation in the aggressive Eucalyptus foliar pathogen Teratosphaeria destructans.</title>
        <authorList>
            <person name="Havenga M."/>
            <person name="Wingfield B.D."/>
            <person name="Wingfield M.J."/>
            <person name="Dreyer L.L."/>
            <person name="Roets F."/>
            <person name="Aylward J."/>
        </authorList>
    </citation>
    <scope>NUCLEOTIDE SEQUENCE [LARGE SCALE GENOMIC DNA]</scope>
    <source>
        <strain evidence="3">CMW44962</strain>
    </source>
</reference>
<sequence>MSRARNLTIGLALGATAIGIVSQVPGTLAARERPDRQSPGLAGQGRAQEVQHNLPTKKMPGQDPTAPRESSKRSALWAAGDSEVPAKKGQ</sequence>
<proteinExistence type="predicted"/>
<protein>
    <submittedName>
        <fullName evidence="3">Uncharacterized protein</fullName>
    </submittedName>
</protein>
<dbReference type="Proteomes" id="UP001138500">
    <property type="component" value="Unassembled WGS sequence"/>
</dbReference>
<feature type="region of interest" description="Disordered" evidence="1">
    <location>
        <begin position="29"/>
        <end position="90"/>
    </location>
</feature>
<dbReference type="EMBL" id="RIBY02001956">
    <property type="protein sequence ID" value="KAH9826750.1"/>
    <property type="molecule type" value="Genomic_DNA"/>
</dbReference>
<evidence type="ECO:0000313" key="4">
    <source>
        <dbReference type="Proteomes" id="UP001138500"/>
    </source>
</evidence>
<evidence type="ECO:0000256" key="2">
    <source>
        <dbReference type="SAM" id="SignalP"/>
    </source>
</evidence>
<organism evidence="3 4">
    <name type="scientific">Teratosphaeria destructans</name>
    <dbReference type="NCBI Taxonomy" id="418781"/>
    <lineage>
        <taxon>Eukaryota</taxon>
        <taxon>Fungi</taxon>
        <taxon>Dikarya</taxon>
        <taxon>Ascomycota</taxon>
        <taxon>Pezizomycotina</taxon>
        <taxon>Dothideomycetes</taxon>
        <taxon>Dothideomycetidae</taxon>
        <taxon>Mycosphaerellales</taxon>
        <taxon>Teratosphaeriaceae</taxon>
        <taxon>Teratosphaeria</taxon>
    </lineage>
</organism>
<evidence type="ECO:0000313" key="3">
    <source>
        <dbReference type="EMBL" id="KAH9826750.1"/>
    </source>
</evidence>
<name>A0A9W7W1U9_9PEZI</name>
<feature type="chain" id="PRO_5040802420" evidence="2">
    <location>
        <begin position="30"/>
        <end position="90"/>
    </location>
</feature>
<comment type="caution">
    <text evidence="3">The sequence shown here is derived from an EMBL/GenBank/DDBJ whole genome shotgun (WGS) entry which is preliminary data.</text>
</comment>
<accession>A0A9W7W1U9</accession>
<keyword evidence="2" id="KW-0732">Signal</keyword>
<keyword evidence="4" id="KW-1185">Reference proteome</keyword>
<gene>
    <name evidence="3" type="ORF">Tdes44962_MAKER03293</name>
</gene>
<feature type="signal peptide" evidence="2">
    <location>
        <begin position="1"/>
        <end position="29"/>
    </location>
</feature>
<evidence type="ECO:0000256" key="1">
    <source>
        <dbReference type="SAM" id="MobiDB-lite"/>
    </source>
</evidence>